<dbReference type="InterPro" id="IPR008314">
    <property type="entry name" value="AC4CH"/>
</dbReference>
<dbReference type="SMR" id="C7FZY0"/>
<dbReference type="NCBIfam" id="NF003443">
    <property type="entry name" value="PRK04980.1"/>
    <property type="match status" value="1"/>
</dbReference>
<dbReference type="InterPro" id="IPR007374">
    <property type="entry name" value="ASCH_domain"/>
</dbReference>
<dbReference type="PaxDb" id="44689-DDB0252627"/>
<organism evidence="3 4">
    <name type="scientific">Dictyostelium discoideum</name>
    <name type="common">Social amoeba</name>
    <dbReference type="NCBI Taxonomy" id="44689"/>
    <lineage>
        <taxon>Eukaryota</taxon>
        <taxon>Amoebozoa</taxon>
        <taxon>Evosea</taxon>
        <taxon>Eumycetozoa</taxon>
        <taxon>Dictyostelia</taxon>
        <taxon>Dictyosteliales</taxon>
        <taxon>Dictyosteliaceae</taxon>
        <taxon>Dictyostelium</taxon>
    </lineage>
</organism>
<dbReference type="Gene3D" id="2.30.130.30">
    <property type="entry name" value="Hypothetical protein"/>
    <property type="match status" value="1"/>
</dbReference>
<dbReference type="KEGG" id="ddi:DDB_G0295809"/>
<dbReference type="CDD" id="cd06552">
    <property type="entry name" value="ASCH_yqfb_like"/>
    <property type="match status" value="1"/>
</dbReference>
<dbReference type="OMA" id="HARQENM"/>
<dbReference type="PANTHER" id="PTHR38088">
    <property type="entry name" value="UCP029143 FAMILY PROTEIN"/>
    <property type="match status" value="1"/>
</dbReference>
<reference evidence="3 4" key="1">
    <citation type="journal article" date="2005" name="Nature">
        <title>The genome of the social amoeba Dictyostelium discoideum.</title>
        <authorList>
            <consortium name="The Dictyostelium discoideum Sequencing Consortium"/>
            <person name="Eichinger L."/>
            <person name="Pachebat J.A."/>
            <person name="Glockner G."/>
            <person name="Rajandream M.A."/>
            <person name="Sucgang R."/>
            <person name="Berriman M."/>
            <person name="Song J."/>
            <person name="Olsen R."/>
            <person name="Szafranski K."/>
            <person name="Xu Q."/>
            <person name="Tunggal B."/>
            <person name="Kummerfeld S."/>
            <person name="Madera M."/>
            <person name="Konfortov B.A."/>
            <person name="Rivero F."/>
            <person name="Bankier A.T."/>
            <person name="Lehmann R."/>
            <person name="Hamlin N."/>
            <person name="Davies R."/>
            <person name="Gaudet P."/>
            <person name="Fey P."/>
            <person name="Pilcher K."/>
            <person name="Chen G."/>
            <person name="Saunders D."/>
            <person name="Sodergren E."/>
            <person name="Davis P."/>
            <person name="Kerhornou A."/>
            <person name="Nie X."/>
            <person name="Hall N."/>
            <person name="Anjard C."/>
            <person name="Hemphill L."/>
            <person name="Bason N."/>
            <person name="Farbrother P."/>
            <person name="Desany B."/>
            <person name="Just E."/>
            <person name="Morio T."/>
            <person name="Rost R."/>
            <person name="Churcher C."/>
            <person name="Cooper J."/>
            <person name="Haydock S."/>
            <person name="van Driessche N."/>
            <person name="Cronin A."/>
            <person name="Goodhead I."/>
            <person name="Muzny D."/>
            <person name="Mourier T."/>
            <person name="Pain A."/>
            <person name="Lu M."/>
            <person name="Harper D."/>
            <person name="Lindsay R."/>
            <person name="Hauser H."/>
            <person name="James K."/>
            <person name="Quiles M."/>
            <person name="Madan Babu M."/>
            <person name="Saito T."/>
            <person name="Buchrieser C."/>
            <person name="Wardroper A."/>
            <person name="Felder M."/>
            <person name="Thangavelu M."/>
            <person name="Johnson D."/>
            <person name="Knights A."/>
            <person name="Loulseged H."/>
            <person name="Mungall K."/>
            <person name="Oliver K."/>
            <person name="Price C."/>
            <person name="Quail M.A."/>
            <person name="Urushihara H."/>
            <person name="Hernandez J."/>
            <person name="Rabbinowitsch E."/>
            <person name="Steffen D."/>
            <person name="Sanders M."/>
            <person name="Ma J."/>
            <person name="Kohara Y."/>
            <person name="Sharp S."/>
            <person name="Simmonds M."/>
            <person name="Spiegler S."/>
            <person name="Tivey A."/>
            <person name="Sugano S."/>
            <person name="White B."/>
            <person name="Walker D."/>
            <person name="Woodward J."/>
            <person name="Winckler T."/>
            <person name="Tanaka Y."/>
            <person name="Shaulsky G."/>
            <person name="Schleicher M."/>
            <person name="Weinstock G."/>
            <person name="Rosenthal A."/>
            <person name="Cox E.C."/>
            <person name="Chisholm R.L."/>
            <person name="Gibbs R."/>
            <person name="Loomis W.F."/>
            <person name="Platzer M."/>
            <person name="Kay R.R."/>
            <person name="Williams J."/>
            <person name="Dear P.H."/>
            <person name="Noegel A.A."/>
            <person name="Barrell B."/>
            <person name="Kuspa A."/>
        </authorList>
    </citation>
    <scope>NUCLEOTIDE SEQUENCE [LARGE SCALE GENOMIC DNA]</scope>
    <source>
        <strain evidence="3 4">AX4</strain>
    </source>
</reference>
<keyword evidence="1" id="KW-0378">Hydrolase</keyword>
<keyword evidence="4" id="KW-1185">Reference proteome</keyword>
<dbReference type="PANTHER" id="PTHR38088:SF2">
    <property type="entry name" value="UCP029143 FAMILY PROTEIN"/>
    <property type="match status" value="1"/>
</dbReference>
<dbReference type="VEuPathDB" id="AmoebaDB:DDB_G0295809"/>
<evidence type="ECO:0000256" key="1">
    <source>
        <dbReference type="ARBA" id="ARBA00022801"/>
    </source>
</evidence>
<feature type="domain" description="ASCH" evidence="2">
    <location>
        <begin position="4"/>
        <end position="100"/>
    </location>
</feature>
<accession>C7FZY0</accession>
<dbReference type="dictyBase" id="DDB_G0295809"/>
<dbReference type="eggNOG" id="ENOG502STP3">
    <property type="taxonomic scope" value="Eukaryota"/>
</dbReference>
<dbReference type="EMBL" id="AAFI02000007">
    <property type="protein sequence ID" value="EEU04139.1"/>
    <property type="molecule type" value="Genomic_DNA"/>
</dbReference>
<dbReference type="GeneID" id="8618189"/>
<dbReference type="RefSeq" id="XP_002649189.1">
    <property type="nucleotide sequence ID" value="XM_002649143.1"/>
</dbReference>
<evidence type="ECO:0000313" key="3">
    <source>
        <dbReference type="EMBL" id="EEU04139.1"/>
    </source>
</evidence>
<dbReference type="InterPro" id="IPR015947">
    <property type="entry name" value="PUA-like_sf"/>
</dbReference>
<evidence type="ECO:0000313" key="4">
    <source>
        <dbReference type="Proteomes" id="UP000002195"/>
    </source>
</evidence>
<name>C7FZY0_DICDI</name>
<dbReference type="AlphaFoldDB" id="C7FZY0"/>
<dbReference type="SUPFAM" id="SSF88697">
    <property type="entry name" value="PUA domain-like"/>
    <property type="match status" value="1"/>
</dbReference>
<proteinExistence type="predicted"/>
<comment type="caution">
    <text evidence="3">The sequence shown here is derived from an EMBL/GenBank/DDBJ whole genome shotgun (WGS) entry which is preliminary data.</text>
</comment>
<sequence length="100" mass="11941">MKEITFYKRFEKDILEKKKTITIRREGDLKEGDIVRVSRYEDNIYFCNIKILSVSQINFDHLNETHAIQENMTLDQLKNVISEIYPGLLDLFLIEFILID</sequence>
<dbReference type="HOGENOM" id="CLU_152586_0_0_1"/>
<gene>
    <name evidence="3" type="ORF">DDB_G0295809</name>
</gene>
<evidence type="ECO:0000259" key="2">
    <source>
        <dbReference type="SMART" id="SM01022"/>
    </source>
</evidence>
<dbReference type="Proteomes" id="UP000002195">
    <property type="component" value="Unassembled WGS sequence"/>
</dbReference>
<dbReference type="Pfam" id="PF04266">
    <property type="entry name" value="ASCH"/>
    <property type="match status" value="1"/>
</dbReference>
<dbReference type="SMART" id="SM01022">
    <property type="entry name" value="ASCH"/>
    <property type="match status" value="1"/>
</dbReference>
<dbReference type="GO" id="GO:0016787">
    <property type="term" value="F:hydrolase activity"/>
    <property type="evidence" value="ECO:0007669"/>
    <property type="project" value="UniProtKB-KW"/>
</dbReference>
<protein>
    <submittedName>
        <fullName evidence="3">UCP029143 family protein</fullName>
    </submittedName>
</protein>
<dbReference type="InParanoid" id="C7FZY0"/>